<gene>
    <name evidence="4" type="ORF">P9B03_14305</name>
</gene>
<evidence type="ECO:0000313" key="5">
    <source>
        <dbReference type="Proteomes" id="UP001344888"/>
    </source>
</evidence>
<sequence>MLKEVKDTQIQGEWDFPKGGVEQSDKNLEAALLRELAEETGSLHYKVLEQLDEKIAFPFSQDFTQKTGYTKQETTMFLVEYLGSRTDLSPQDNEISDIEFVSLDETLERLTHQDTKTFFKKVTGKIKLRMFHT</sequence>
<dbReference type="PROSITE" id="PS51462">
    <property type="entry name" value="NUDIX"/>
    <property type="match status" value="1"/>
</dbReference>
<protein>
    <submittedName>
        <fullName evidence="4">NUDIX hydrolase</fullName>
        <ecNumber evidence="4">3.6.-.-</ecNumber>
    </submittedName>
</protein>
<dbReference type="AlphaFoldDB" id="A0AAW9NUV6"/>
<evidence type="ECO:0000259" key="3">
    <source>
        <dbReference type="PROSITE" id="PS51462"/>
    </source>
</evidence>
<dbReference type="Proteomes" id="UP001344888">
    <property type="component" value="Unassembled WGS sequence"/>
</dbReference>
<evidence type="ECO:0000256" key="2">
    <source>
        <dbReference type="ARBA" id="ARBA00022801"/>
    </source>
</evidence>
<keyword evidence="5" id="KW-1185">Reference proteome</keyword>
<dbReference type="RefSeq" id="WP_326124156.1">
    <property type="nucleotide sequence ID" value="NZ_JARSFG010000019.1"/>
</dbReference>
<evidence type="ECO:0000313" key="4">
    <source>
        <dbReference type="EMBL" id="MEC1179669.1"/>
    </source>
</evidence>
<dbReference type="Gene3D" id="3.90.79.10">
    <property type="entry name" value="Nucleoside Triphosphate Pyrophosphohydrolase"/>
    <property type="match status" value="1"/>
</dbReference>
<proteinExistence type="predicted"/>
<dbReference type="InterPro" id="IPR015797">
    <property type="entry name" value="NUDIX_hydrolase-like_dom_sf"/>
</dbReference>
<keyword evidence="2 4" id="KW-0378">Hydrolase</keyword>
<dbReference type="EMBL" id="JARSFG010000019">
    <property type="protein sequence ID" value="MEC1179669.1"/>
    <property type="molecule type" value="Genomic_DNA"/>
</dbReference>
<reference evidence="4 5" key="1">
    <citation type="submission" date="2023-03" db="EMBL/GenBank/DDBJ databases">
        <title>Bacillus Genome Sequencing.</title>
        <authorList>
            <person name="Dunlap C."/>
        </authorList>
    </citation>
    <scope>NUCLEOTIDE SEQUENCE [LARGE SCALE GENOMIC DNA]</scope>
    <source>
        <strain evidence="4 5">B-59205</strain>
    </source>
</reference>
<dbReference type="PANTHER" id="PTHR43046">
    <property type="entry name" value="GDP-MANNOSE MANNOSYL HYDROLASE"/>
    <property type="match status" value="1"/>
</dbReference>
<dbReference type="PANTHER" id="PTHR43046:SF14">
    <property type="entry name" value="MUTT_NUDIX FAMILY PROTEIN"/>
    <property type="match status" value="1"/>
</dbReference>
<comment type="cofactor">
    <cofactor evidence="1">
        <name>Mg(2+)</name>
        <dbReference type="ChEBI" id="CHEBI:18420"/>
    </cofactor>
</comment>
<dbReference type="SUPFAM" id="SSF55811">
    <property type="entry name" value="Nudix"/>
    <property type="match status" value="1"/>
</dbReference>
<dbReference type="Pfam" id="PF00293">
    <property type="entry name" value="NUDIX"/>
    <property type="match status" value="1"/>
</dbReference>
<feature type="domain" description="Nudix hydrolase" evidence="3">
    <location>
        <begin position="1"/>
        <end position="123"/>
    </location>
</feature>
<dbReference type="EC" id="3.6.-.-" evidence="4"/>
<evidence type="ECO:0000256" key="1">
    <source>
        <dbReference type="ARBA" id="ARBA00001946"/>
    </source>
</evidence>
<dbReference type="GO" id="GO:0016787">
    <property type="term" value="F:hydrolase activity"/>
    <property type="evidence" value="ECO:0007669"/>
    <property type="project" value="UniProtKB-KW"/>
</dbReference>
<organism evidence="4 5">
    <name type="scientific">Metasolibacillus meyeri</name>
    <dbReference type="NCBI Taxonomy" id="1071052"/>
    <lineage>
        <taxon>Bacteria</taxon>
        <taxon>Bacillati</taxon>
        <taxon>Bacillota</taxon>
        <taxon>Bacilli</taxon>
        <taxon>Bacillales</taxon>
        <taxon>Caryophanaceae</taxon>
        <taxon>Metasolibacillus</taxon>
    </lineage>
</organism>
<accession>A0AAW9NUV6</accession>
<comment type="caution">
    <text evidence="4">The sequence shown here is derived from an EMBL/GenBank/DDBJ whole genome shotgun (WGS) entry which is preliminary data.</text>
</comment>
<dbReference type="InterPro" id="IPR000086">
    <property type="entry name" value="NUDIX_hydrolase_dom"/>
</dbReference>
<name>A0AAW9NUV6_9BACL</name>